<dbReference type="InterPro" id="IPR011021">
    <property type="entry name" value="Arrestin-like_N"/>
</dbReference>
<feature type="compositionally biased region" description="Polar residues" evidence="1">
    <location>
        <begin position="357"/>
        <end position="367"/>
    </location>
</feature>
<feature type="region of interest" description="Disordered" evidence="1">
    <location>
        <begin position="346"/>
        <end position="367"/>
    </location>
</feature>
<evidence type="ECO:0000313" key="3">
    <source>
        <dbReference type="EMBL" id="KAK9760539.1"/>
    </source>
</evidence>
<comment type="caution">
    <text evidence="3">The sequence shown here is derived from an EMBL/GenBank/DDBJ whole genome shotgun (WGS) entry which is preliminary data.</text>
</comment>
<dbReference type="PANTHER" id="PTHR11188:SF17">
    <property type="entry name" value="FI21816P1"/>
    <property type="match status" value="1"/>
</dbReference>
<dbReference type="InterPro" id="IPR014752">
    <property type="entry name" value="Arrestin-like_C"/>
</dbReference>
<evidence type="ECO:0000259" key="2">
    <source>
        <dbReference type="Pfam" id="PF00339"/>
    </source>
</evidence>
<proteinExistence type="predicted"/>
<name>A0ABR2WGB6_9FUNG</name>
<dbReference type="PANTHER" id="PTHR11188">
    <property type="entry name" value="ARRESTIN DOMAIN CONTAINING PROTEIN"/>
    <property type="match status" value="1"/>
</dbReference>
<accession>A0ABR2WGB6</accession>
<reference evidence="3 4" key="1">
    <citation type="submission" date="2023-04" db="EMBL/GenBank/DDBJ databases">
        <title>Genome of Basidiobolus ranarum AG-B5.</title>
        <authorList>
            <person name="Stajich J.E."/>
            <person name="Carter-House D."/>
            <person name="Gryganskyi A."/>
        </authorList>
    </citation>
    <scope>NUCLEOTIDE SEQUENCE [LARGE SCALE GENOMIC DNA]</scope>
    <source>
        <strain evidence="3 4">AG-B5</strain>
    </source>
</reference>
<gene>
    <name evidence="3" type="ORF">K7432_015329</name>
</gene>
<organism evidence="3 4">
    <name type="scientific">Basidiobolus ranarum</name>
    <dbReference type="NCBI Taxonomy" id="34480"/>
    <lineage>
        <taxon>Eukaryota</taxon>
        <taxon>Fungi</taxon>
        <taxon>Fungi incertae sedis</taxon>
        <taxon>Zoopagomycota</taxon>
        <taxon>Entomophthoromycotina</taxon>
        <taxon>Basidiobolomycetes</taxon>
        <taxon>Basidiobolales</taxon>
        <taxon>Basidiobolaceae</taxon>
        <taxon>Basidiobolus</taxon>
    </lineage>
</organism>
<evidence type="ECO:0000256" key="1">
    <source>
        <dbReference type="SAM" id="MobiDB-lite"/>
    </source>
</evidence>
<evidence type="ECO:0000313" key="4">
    <source>
        <dbReference type="Proteomes" id="UP001479436"/>
    </source>
</evidence>
<feature type="domain" description="Arrestin-like N-terminal" evidence="2">
    <location>
        <begin position="39"/>
        <end position="142"/>
    </location>
</feature>
<dbReference type="InterPro" id="IPR050357">
    <property type="entry name" value="Arrestin_domain-protein"/>
</dbReference>
<sequence>MFDRSGDSDKNISIHVESRNQHGPLGLPVIYSTPEVPAVIRGYVELNSTKEFKGKDISLQFLAKARSHWTQQYGQTTVTYSGKHILMEKEFDMKLDHIRPGVIGPGQTRCNFEVTLLPSMPSSVKGRHGRMSYCFTATLERSFPHRDMIVEADVWLYSSSLPIPSPLNPTTVKDYRGLWNDCLPYTCTLKSDTLYQGQTVPITIQFAPFIANCRLYGQEVVVVSATVKLKQYQQLYSTRGSDKSKKELLTVHVNTGWPSTVKGWERTLMVIMPEAPILSATIHTNVVIKTHILKVIMMLRTNTQTDRQAKEFRVEMLVTITAPRPPLEQVPGIELELPPPIDAIADILPPPYDDQPGMSSSVSDTKC</sequence>
<dbReference type="SUPFAM" id="SSF81296">
    <property type="entry name" value="E set domains"/>
    <property type="match status" value="1"/>
</dbReference>
<protein>
    <recommendedName>
        <fullName evidence="2">Arrestin-like N-terminal domain-containing protein</fullName>
    </recommendedName>
</protein>
<dbReference type="Proteomes" id="UP001479436">
    <property type="component" value="Unassembled WGS sequence"/>
</dbReference>
<dbReference type="InterPro" id="IPR014756">
    <property type="entry name" value="Ig_E-set"/>
</dbReference>
<keyword evidence="4" id="KW-1185">Reference proteome</keyword>
<dbReference type="Pfam" id="PF00339">
    <property type="entry name" value="Arrestin_N"/>
    <property type="match status" value="1"/>
</dbReference>
<dbReference type="EMBL" id="JASJQH010002046">
    <property type="protein sequence ID" value="KAK9760539.1"/>
    <property type="molecule type" value="Genomic_DNA"/>
</dbReference>
<dbReference type="Gene3D" id="2.60.40.640">
    <property type="match status" value="1"/>
</dbReference>